<evidence type="ECO:0000256" key="1">
    <source>
        <dbReference type="ARBA" id="ARBA00000086"/>
    </source>
</evidence>
<dbReference type="Gene3D" id="1.10.340.30">
    <property type="entry name" value="Hypothetical protein, domain 2"/>
    <property type="match status" value="1"/>
</dbReference>
<name>A0ABS4Q5B2_9PSEU</name>
<keyword evidence="4" id="KW-0234">DNA repair</keyword>
<gene>
    <name evidence="6" type="ORF">JOM49_008387</name>
</gene>
<reference evidence="6 7" key="1">
    <citation type="submission" date="2021-03" db="EMBL/GenBank/DDBJ databases">
        <title>Sequencing the genomes of 1000 actinobacteria strains.</title>
        <authorList>
            <person name="Klenk H.-P."/>
        </authorList>
    </citation>
    <scope>NUCLEOTIDE SEQUENCE [LARGE SCALE GENOMIC DNA]</scope>
    <source>
        <strain evidence="6 7">DSM 45510</strain>
    </source>
</reference>
<organism evidence="6 7">
    <name type="scientific">Amycolatopsis magusensis</name>
    <dbReference type="NCBI Taxonomy" id="882444"/>
    <lineage>
        <taxon>Bacteria</taxon>
        <taxon>Bacillati</taxon>
        <taxon>Actinomycetota</taxon>
        <taxon>Actinomycetes</taxon>
        <taxon>Pseudonocardiales</taxon>
        <taxon>Pseudonocardiaceae</taxon>
        <taxon>Amycolatopsis</taxon>
    </lineage>
</organism>
<dbReference type="InterPro" id="IPR051912">
    <property type="entry name" value="Alkylbase_DNA_Glycosylase/TA"/>
</dbReference>
<keyword evidence="6" id="KW-0378">Hydrolase</keyword>
<dbReference type="RefSeq" id="WP_209670218.1">
    <property type="nucleotide sequence ID" value="NZ_JAGGMS010000001.1"/>
</dbReference>
<evidence type="ECO:0000256" key="2">
    <source>
        <dbReference type="ARBA" id="ARBA00012000"/>
    </source>
</evidence>
<dbReference type="PANTHER" id="PTHR43003">
    <property type="entry name" value="DNA-3-METHYLADENINE GLYCOSYLASE"/>
    <property type="match status" value="1"/>
</dbReference>
<proteinExistence type="predicted"/>
<comment type="caution">
    <text evidence="6">The sequence shown here is derived from an EMBL/GenBank/DDBJ whole genome shotgun (WGS) entry which is preliminary data.</text>
</comment>
<evidence type="ECO:0000313" key="7">
    <source>
        <dbReference type="Proteomes" id="UP000741013"/>
    </source>
</evidence>
<dbReference type="GO" id="GO:0003905">
    <property type="term" value="F:alkylbase DNA N-glycosylase activity"/>
    <property type="evidence" value="ECO:0007669"/>
    <property type="project" value="UniProtKB-EC"/>
</dbReference>
<dbReference type="SUPFAM" id="SSF48150">
    <property type="entry name" value="DNA-glycosylase"/>
    <property type="match status" value="1"/>
</dbReference>
<dbReference type="SMART" id="SM00478">
    <property type="entry name" value="ENDO3c"/>
    <property type="match status" value="1"/>
</dbReference>
<evidence type="ECO:0000313" key="6">
    <source>
        <dbReference type="EMBL" id="MBP2186861.1"/>
    </source>
</evidence>
<dbReference type="InterPro" id="IPR003265">
    <property type="entry name" value="HhH-GPD_domain"/>
</dbReference>
<evidence type="ECO:0000259" key="5">
    <source>
        <dbReference type="SMART" id="SM00478"/>
    </source>
</evidence>
<dbReference type="EC" id="3.2.2.21" evidence="2"/>
<sequence length="307" mass="33685">MSPITRWRPGATAKITPRGPFDLRASMRFLEDFVPAGRPDAAGEPGTLRLAFPVDGCWRPAGVVARQHADGVVELEADGDSAAEACRQAERILSLDFDTFAFLESIRRDKIAARLAAAAPGLRPVLFHSPYEAACWAIIGQRIRTVQAAGIKRRIAERHGHRHTVDGHSISSFPAPEALRLLERPLGLPETKVKQLRILTGAAEQGQLDAARLRALPADEALTRLRKLPGIGPFSAELILIRGVGHPDVFPRHERRLHQEMAHAYAVDAADVPTLTHLADAWRPYRSWVAFLFRASAARRTSRAASA</sequence>
<dbReference type="Proteomes" id="UP000741013">
    <property type="component" value="Unassembled WGS sequence"/>
</dbReference>
<dbReference type="Gene3D" id="1.10.1670.40">
    <property type="match status" value="1"/>
</dbReference>
<feature type="domain" description="HhH-GPD" evidence="5">
    <location>
        <begin position="139"/>
        <end position="297"/>
    </location>
</feature>
<keyword evidence="6" id="KW-0326">Glycosidase</keyword>
<keyword evidence="7" id="KW-1185">Reference proteome</keyword>
<keyword evidence="3" id="KW-0227">DNA damage</keyword>
<dbReference type="InterPro" id="IPR011257">
    <property type="entry name" value="DNA_glycosylase"/>
</dbReference>
<evidence type="ECO:0000256" key="3">
    <source>
        <dbReference type="ARBA" id="ARBA00022763"/>
    </source>
</evidence>
<evidence type="ECO:0000256" key="4">
    <source>
        <dbReference type="ARBA" id="ARBA00023204"/>
    </source>
</evidence>
<protein>
    <recommendedName>
        <fullName evidence="2">DNA-3-methyladenine glycosylase II</fullName>
        <ecNumber evidence="2">3.2.2.21</ecNumber>
    </recommendedName>
</protein>
<dbReference type="EMBL" id="JAGGMS010000001">
    <property type="protein sequence ID" value="MBP2186861.1"/>
    <property type="molecule type" value="Genomic_DNA"/>
</dbReference>
<comment type="catalytic activity">
    <reaction evidence="1">
        <text>Hydrolysis of alkylated DNA, releasing 3-methyladenine, 3-methylguanine, 7-methylguanine and 7-methyladenine.</text>
        <dbReference type="EC" id="3.2.2.21"/>
    </reaction>
</comment>
<accession>A0ABS4Q5B2</accession>
<dbReference type="PANTHER" id="PTHR43003:SF13">
    <property type="entry name" value="DNA-3-METHYLADENINE GLYCOSYLASE 2"/>
    <property type="match status" value="1"/>
</dbReference>